<dbReference type="Proteomes" id="UP000000305">
    <property type="component" value="Unassembled WGS sequence"/>
</dbReference>
<dbReference type="SUPFAM" id="SSF52540">
    <property type="entry name" value="P-loop containing nucleoside triphosphate hydrolases"/>
    <property type="match status" value="1"/>
</dbReference>
<reference evidence="1 2" key="1">
    <citation type="journal article" date="2011" name="Science">
        <title>The ecoresponsive genome of Daphnia pulex.</title>
        <authorList>
            <person name="Colbourne J.K."/>
            <person name="Pfrender M.E."/>
            <person name="Gilbert D."/>
            <person name="Thomas W.K."/>
            <person name="Tucker A."/>
            <person name="Oakley T.H."/>
            <person name="Tokishita S."/>
            <person name="Aerts A."/>
            <person name="Arnold G.J."/>
            <person name="Basu M.K."/>
            <person name="Bauer D.J."/>
            <person name="Caceres C.E."/>
            <person name="Carmel L."/>
            <person name="Casola C."/>
            <person name="Choi J.H."/>
            <person name="Detter J.C."/>
            <person name="Dong Q."/>
            <person name="Dusheyko S."/>
            <person name="Eads B.D."/>
            <person name="Frohlich T."/>
            <person name="Geiler-Samerotte K.A."/>
            <person name="Gerlach D."/>
            <person name="Hatcher P."/>
            <person name="Jogdeo S."/>
            <person name="Krijgsveld J."/>
            <person name="Kriventseva E.V."/>
            <person name="Kultz D."/>
            <person name="Laforsch C."/>
            <person name="Lindquist E."/>
            <person name="Lopez J."/>
            <person name="Manak J.R."/>
            <person name="Muller J."/>
            <person name="Pangilinan J."/>
            <person name="Patwardhan R.P."/>
            <person name="Pitluck S."/>
            <person name="Pritham E.J."/>
            <person name="Rechtsteiner A."/>
            <person name="Rho M."/>
            <person name="Rogozin I.B."/>
            <person name="Sakarya O."/>
            <person name="Salamov A."/>
            <person name="Schaack S."/>
            <person name="Shapiro H."/>
            <person name="Shiga Y."/>
            <person name="Skalitzky C."/>
            <person name="Smith Z."/>
            <person name="Souvorov A."/>
            <person name="Sung W."/>
            <person name="Tang Z."/>
            <person name="Tsuchiya D."/>
            <person name="Tu H."/>
            <person name="Vos H."/>
            <person name="Wang M."/>
            <person name="Wolf Y.I."/>
            <person name="Yamagata H."/>
            <person name="Yamada T."/>
            <person name="Ye Y."/>
            <person name="Shaw J.R."/>
            <person name="Andrews J."/>
            <person name="Crease T.J."/>
            <person name="Tang H."/>
            <person name="Lucas S.M."/>
            <person name="Robertson H.M."/>
            <person name="Bork P."/>
            <person name="Koonin E.V."/>
            <person name="Zdobnov E.M."/>
            <person name="Grigoriev I.V."/>
            <person name="Lynch M."/>
            <person name="Boore J.L."/>
        </authorList>
    </citation>
    <scope>NUCLEOTIDE SEQUENCE [LARGE SCALE GENOMIC DNA]</scope>
</reference>
<dbReference type="EMBL" id="GL732716">
    <property type="protein sequence ID" value="EFX66081.1"/>
    <property type="molecule type" value="Genomic_DNA"/>
</dbReference>
<sequence>MFDKGAVRIVEPIIEEPSSIVPSSQQSLVSVVRHEDAIDQDFGSAPEDFLMKWSGYAGTKMNIALRKFQVQALTALHFSRDIIIVEVTDSGNSTCFQLPMLMLKDEEFCLVIVQYPPKKSECDLLSKSPLSILQGTVLGF</sequence>
<proteinExistence type="predicted"/>
<organism evidence="1 2">
    <name type="scientific">Daphnia pulex</name>
    <name type="common">Water flea</name>
    <dbReference type="NCBI Taxonomy" id="6669"/>
    <lineage>
        <taxon>Eukaryota</taxon>
        <taxon>Metazoa</taxon>
        <taxon>Ecdysozoa</taxon>
        <taxon>Arthropoda</taxon>
        <taxon>Crustacea</taxon>
        <taxon>Branchiopoda</taxon>
        <taxon>Diplostraca</taxon>
        <taxon>Cladocera</taxon>
        <taxon>Anomopoda</taxon>
        <taxon>Daphniidae</taxon>
        <taxon>Daphnia</taxon>
    </lineage>
</organism>
<accession>E9HQ90</accession>
<dbReference type="HOGENOM" id="CLU_1837101_0_0_1"/>
<dbReference type="AlphaFoldDB" id="E9HQ90"/>
<evidence type="ECO:0000313" key="1">
    <source>
        <dbReference type="EMBL" id="EFX66081.1"/>
    </source>
</evidence>
<name>E9HQ90_DAPPU</name>
<dbReference type="InParanoid" id="E9HQ90"/>
<dbReference type="KEGG" id="dpx:DAPPUDRAFT_332539"/>
<dbReference type="InterPro" id="IPR027417">
    <property type="entry name" value="P-loop_NTPase"/>
</dbReference>
<dbReference type="OrthoDB" id="5986952at2759"/>
<keyword evidence="2" id="KW-1185">Reference proteome</keyword>
<protein>
    <submittedName>
        <fullName evidence="1">Uncharacterized protein</fullName>
    </submittedName>
</protein>
<evidence type="ECO:0000313" key="2">
    <source>
        <dbReference type="Proteomes" id="UP000000305"/>
    </source>
</evidence>
<gene>
    <name evidence="1" type="ORF">DAPPUDRAFT_332539</name>
</gene>
<dbReference type="Gene3D" id="3.40.50.300">
    <property type="entry name" value="P-loop containing nucleotide triphosphate hydrolases"/>
    <property type="match status" value="1"/>
</dbReference>